<accession>A0A1G8Y8S2</accession>
<proteinExistence type="predicted"/>
<reference evidence="2" key="1">
    <citation type="submission" date="2016-10" db="EMBL/GenBank/DDBJ databases">
        <authorList>
            <person name="Varghese N."/>
            <person name="Submissions S."/>
        </authorList>
    </citation>
    <scope>NUCLEOTIDE SEQUENCE [LARGE SCALE GENOMIC DNA]</scope>
    <source>
        <strain evidence="2">CGMCC 1.10789</strain>
    </source>
</reference>
<name>A0A1G8Y8S2_9RHOB</name>
<dbReference type="PANTHER" id="PTHR31793">
    <property type="entry name" value="4-HYDROXYBENZOYL-COA THIOESTERASE FAMILY MEMBER"/>
    <property type="match status" value="1"/>
</dbReference>
<keyword evidence="2" id="KW-1185">Reference proteome</keyword>
<dbReference type="EMBL" id="FNFV01000001">
    <property type="protein sequence ID" value="SDJ98470.1"/>
    <property type="molecule type" value="Genomic_DNA"/>
</dbReference>
<dbReference type="RefSeq" id="WP_170068375.1">
    <property type="nucleotide sequence ID" value="NZ_FNFV01000001.1"/>
</dbReference>
<organism evidence="1 2">
    <name type="scientific">Meinhardsimonia xiamenensis</name>
    <dbReference type="NCBI Taxonomy" id="990712"/>
    <lineage>
        <taxon>Bacteria</taxon>
        <taxon>Pseudomonadati</taxon>
        <taxon>Pseudomonadota</taxon>
        <taxon>Alphaproteobacteria</taxon>
        <taxon>Rhodobacterales</taxon>
        <taxon>Paracoccaceae</taxon>
        <taxon>Meinhardsimonia</taxon>
    </lineage>
</organism>
<evidence type="ECO:0000313" key="1">
    <source>
        <dbReference type="EMBL" id="SDJ98470.1"/>
    </source>
</evidence>
<dbReference type="PANTHER" id="PTHR31793:SF2">
    <property type="entry name" value="BLR1345 PROTEIN"/>
    <property type="match status" value="1"/>
</dbReference>
<dbReference type="GO" id="GO:0047617">
    <property type="term" value="F:fatty acyl-CoA hydrolase activity"/>
    <property type="evidence" value="ECO:0007669"/>
    <property type="project" value="TreeGrafter"/>
</dbReference>
<dbReference type="Proteomes" id="UP000199328">
    <property type="component" value="Unassembled WGS sequence"/>
</dbReference>
<dbReference type="InterPro" id="IPR050563">
    <property type="entry name" value="4-hydroxybenzoyl-CoA_TE"/>
</dbReference>
<dbReference type="AlphaFoldDB" id="A0A1G8Y8S2"/>
<dbReference type="SUPFAM" id="SSF54637">
    <property type="entry name" value="Thioesterase/thiol ester dehydrase-isomerase"/>
    <property type="match status" value="1"/>
</dbReference>
<dbReference type="CDD" id="cd00586">
    <property type="entry name" value="4HBT"/>
    <property type="match status" value="1"/>
</dbReference>
<sequence>MSNWIELFRGVVHPWHHDHFGHMNVRHYAPFFDDATYHMWTLLDLPYSRMLAEHGVHTVSARATTTFIRELKAGDLIRIDGAVKRVGGRSVTFHLRMFHADTGELHATYDLVEVFFDPETRGSAPIPPQVREKLEARVVAEA</sequence>
<gene>
    <name evidence="1" type="ORF">SAMN05216257_101204</name>
</gene>
<dbReference type="InterPro" id="IPR029069">
    <property type="entry name" value="HotDog_dom_sf"/>
</dbReference>
<evidence type="ECO:0000313" key="2">
    <source>
        <dbReference type="Proteomes" id="UP000199328"/>
    </source>
</evidence>
<dbReference type="Pfam" id="PF13279">
    <property type="entry name" value="4HBT_2"/>
    <property type="match status" value="1"/>
</dbReference>
<dbReference type="Gene3D" id="3.10.129.10">
    <property type="entry name" value="Hotdog Thioesterase"/>
    <property type="match status" value="1"/>
</dbReference>
<dbReference type="STRING" id="990712.SAMN05216257_101204"/>
<protein>
    <submittedName>
        <fullName evidence="1">Acyl-CoA thioester hydrolase</fullName>
    </submittedName>
</protein>
<keyword evidence="1" id="KW-0378">Hydrolase</keyword>